<keyword evidence="3" id="KW-1185">Reference proteome</keyword>
<feature type="compositionally biased region" description="Polar residues" evidence="1">
    <location>
        <begin position="51"/>
        <end position="60"/>
    </location>
</feature>
<feature type="compositionally biased region" description="Polar residues" evidence="1">
    <location>
        <begin position="21"/>
        <end position="42"/>
    </location>
</feature>
<feature type="region of interest" description="Disordered" evidence="1">
    <location>
        <begin position="259"/>
        <end position="376"/>
    </location>
</feature>
<comment type="caution">
    <text evidence="2">The sequence shown here is derived from an EMBL/GenBank/DDBJ whole genome shotgun (WGS) entry which is preliminary data.</text>
</comment>
<organism evidence="2 3">
    <name type="scientific">Penicillium frequentans</name>
    <dbReference type="NCBI Taxonomy" id="3151616"/>
    <lineage>
        <taxon>Eukaryota</taxon>
        <taxon>Fungi</taxon>
        <taxon>Dikarya</taxon>
        <taxon>Ascomycota</taxon>
        <taxon>Pezizomycotina</taxon>
        <taxon>Eurotiomycetes</taxon>
        <taxon>Eurotiomycetidae</taxon>
        <taxon>Eurotiales</taxon>
        <taxon>Aspergillaceae</taxon>
        <taxon>Penicillium</taxon>
    </lineage>
</organism>
<feature type="compositionally biased region" description="Basic and acidic residues" evidence="1">
    <location>
        <begin position="290"/>
        <end position="302"/>
    </location>
</feature>
<dbReference type="Proteomes" id="UP001220324">
    <property type="component" value="Unassembled WGS sequence"/>
</dbReference>
<dbReference type="EMBL" id="JAQIZZ010000002">
    <property type="protein sequence ID" value="KAJ5552621.1"/>
    <property type="molecule type" value="Genomic_DNA"/>
</dbReference>
<reference evidence="2 3" key="1">
    <citation type="journal article" date="2023" name="IMA Fungus">
        <title>Comparative genomic study of the Penicillium genus elucidates a diverse pangenome and 15 lateral gene transfer events.</title>
        <authorList>
            <person name="Petersen C."/>
            <person name="Sorensen T."/>
            <person name="Nielsen M.R."/>
            <person name="Sondergaard T.E."/>
            <person name="Sorensen J.L."/>
            <person name="Fitzpatrick D.A."/>
            <person name="Frisvad J.C."/>
            <person name="Nielsen K.L."/>
        </authorList>
    </citation>
    <scope>NUCLEOTIDE SEQUENCE [LARGE SCALE GENOMIC DNA]</scope>
    <source>
        <strain evidence="2 3">IBT 35679</strain>
    </source>
</reference>
<name>A0AAD6D3Y1_9EURO</name>
<accession>A0AAD6D3Y1</accession>
<feature type="compositionally biased region" description="Low complexity" evidence="1">
    <location>
        <begin position="278"/>
        <end position="287"/>
    </location>
</feature>
<feature type="region of interest" description="Disordered" evidence="1">
    <location>
        <begin position="1"/>
        <end position="129"/>
    </location>
</feature>
<feature type="compositionally biased region" description="Basic and acidic residues" evidence="1">
    <location>
        <begin position="350"/>
        <end position="359"/>
    </location>
</feature>
<protein>
    <submittedName>
        <fullName evidence="2">Uncharacterized protein</fullName>
    </submittedName>
</protein>
<evidence type="ECO:0000313" key="2">
    <source>
        <dbReference type="EMBL" id="KAJ5552621.1"/>
    </source>
</evidence>
<evidence type="ECO:0000256" key="1">
    <source>
        <dbReference type="SAM" id="MobiDB-lite"/>
    </source>
</evidence>
<sequence>MATHQSNIKAFSDKMAETPASHWNESSSKGSQPPASTQSGNIPNLRPPSPQASGKRSGQFSRPPKSIPVGGSKKKNKKKKSKAKKRLRSPEPSSSNVTNPPLPRPSSPQASESGSVPWAERPKRQKVVAKKDLHTDKFFRGIAATIHKSFPVYAFAEEYGCNPAEVLDVLSAVVEAPLCMPQPWHFADSVSKYGKRLIASWHDTHWPAAHVPQDRLDFYERCEREEKARLSKADFEAQQRYKERQIRAIRSIIRKGTPKPIEQSVSTEAYTPPAPAFSDSDGISISSKDPAWKGKEPVRREIQSSPEAGPSVPRFRSPRQVEPSVSPEPYTPPAAICSDSDGVYISNKDPAWKGKEPVRRASQSQREAGPSVPQLLSSHEIEVRYEVLRPGIMDSQWAEDIDVRPISDEMGDAELQQALAKGALFQER</sequence>
<evidence type="ECO:0000313" key="3">
    <source>
        <dbReference type="Proteomes" id="UP001220324"/>
    </source>
</evidence>
<dbReference type="AlphaFoldDB" id="A0AAD6D3Y1"/>
<gene>
    <name evidence="2" type="ORF">N7494_001999</name>
</gene>
<proteinExistence type="predicted"/>
<feature type="compositionally biased region" description="Basic residues" evidence="1">
    <location>
        <begin position="72"/>
        <end position="87"/>
    </location>
</feature>